<reference evidence="1" key="1">
    <citation type="submission" date="2014-09" db="EMBL/GenBank/DDBJ databases">
        <authorList>
            <person name="Magalhaes I.L.F."/>
            <person name="Oliveira U."/>
            <person name="Santos F.R."/>
            <person name="Vidigal T.H.D.A."/>
            <person name="Brescovit A.D."/>
            <person name="Santos A.J."/>
        </authorList>
    </citation>
    <scope>NUCLEOTIDE SEQUENCE</scope>
    <source>
        <tissue evidence="1">Shoot tissue taken approximately 20 cm above the soil surface</tissue>
    </source>
</reference>
<accession>A0A0A9A0G9</accession>
<dbReference type="AlphaFoldDB" id="A0A0A9A0G9"/>
<organism evidence="1">
    <name type="scientific">Arundo donax</name>
    <name type="common">Giant reed</name>
    <name type="synonym">Donax arundinaceus</name>
    <dbReference type="NCBI Taxonomy" id="35708"/>
    <lineage>
        <taxon>Eukaryota</taxon>
        <taxon>Viridiplantae</taxon>
        <taxon>Streptophyta</taxon>
        <taxon>Embryophyta</taxon>
        <taxon>Tracheophyta</taxon>
        <taxon>Spermatophyta</taxon>
        <taxon>Magnoliopsida</taxon>
        <taxon>Liliopsida</taxon>
        <taxon>Poales</taxon>
        <taxon>Poaceae</taxon>
        <taxon>PACMAD clade</taxon>
        <taxon>Arundinoideae</taxon>
        <taxon>Arundineae</taxon>
        <taxon>Arundo</taxon>
    </lineage>
</organism>
<protein>
    <submittedName>
        <fullName evidence="1">Uncharacterized protein</fullName>
    </submittedName>
</protein>
<dbReference type="EMBL" id="GBRH01257358">
    <property type="protein sequence ID" value="JAD40537.1"/>
    <property type="molecule type" value="Transcribed_RNA"/>
</dbReference>
<evidence type="ECO:0000313" key="1">
    <source>
        <dbReference type="EMBL" id="JAD40537.1"/>
    </source>
</evidence>
<proteinExistence type="predicted"/>
<name>A0A0A9A0G9_ARUDO</name>
<reference evidence="1" key="2">
    <citation type="journal article" date="2015" name="Data Brief">
        <title>Shoot transcriptome of the giant reed, Arundo donax.</title>
        <authorList>
            <person name="Barrero R.A."/>
            <person name="Guerrero F.D."/>
            <person name="Moolhuijzen P."/>
            <person name="Goolsby J.A."/>
            <person name="Tidwell J."/>
            <person name="Bellgard S.E."/>
            <person name="Bellgard M.I."/>
        </authorList>
    </citation>
    <scope>NUCLEOTIDE SEQUENCE</scope>
    <source>
        <tissue evidence="1">Shoot tissue taken approximately 20 cm above the soil surface</tissue>
    </source>
</reference>
<sequence>MVNIVHKKARWHRIFQAKAPFSLSYI</sequence>